<sequence>MTKNNNFFSNLNGVRFIAAAMVIISHIELGKSYFGIENEFSNLKQLGVLGVSLFFVLSGFLITFLLLEEKNKNGQVNLKFFYLRRILRIWPLYFLIVILSVFILPHIEMFNIPNMTLKFDYNSEFIKVIVLFLFFLTNILISIKLVPFATQTWSIGTEEQFYLIWPLVINKIKKLEKLFIVIIVLYNILLILLKSNILPEIKYSNIFQAYIRLIQLDSLAFGALGACFLYKRSNILSKIVNNFSFYISLITLIFVVVFHSDVIYFKSSFVAICFIVIILNLVHNKTLHNILENKFFFKMGEISYGLYMYHQMVIAFCINFLLKYSSFNNTVLYIFTFVVTILISIASYKFLEKPFILKKDKYSFRN</sequence>
<keyword evidence="3" id="KW-0012">Acyltransferase</keyword>
<evidence type="ECO:0000256" key="1">
    <source>
        <dbReference type="SAM" id="Phobius"/>
    </source>
</evidence>
<dbReference type="RefSeq" id="WP_202005711.1">
    <property type="nucleotide sequence ID" value="NZ_JAERSF010000004.1"/>
</dbReference>
<comment type="caution">
    <text evidence="3">The sequence shown here is derived from an EMBL/GenBank/DDBJ whole genome shotgun (WGS) entry which is preliminary data.</text>
</comment>
<feature type="transmembrane region" description="Helical" evidence="1">
    <location>
        <begin position="239"/>
        <end position="257"/>
    </location>
</feature>
<proteinExistence type="predicted"/>
<dbReference type="Proteomes" id="UP000603728">
    <property type="component" value="Unassembled WGS sequence"/>
</dbReference>
<keyword evidence="1" id="KW-0472">Membrane</keyword>
<feature type="transmembrane region" description="Helical" evidence="1">
    <location>
        <begin position="87"/>
        <end position="105"/>
    </location>
</feature>
<keyword evidence="1" id="KW-1133">Transmembrane helix</keyword>
<feature type="transmembrane region" description="Helical" evidence="1">
    <location>
        <begin position="330"/>
        <end position="351"/>
    </location>
</feature>
<accession>A0ABS1KHE3</accession>
<feature type="transmembrane region" description="Helical" evidence="1">
    <location>
        <begin position="304"/>
        <end position="324"/>
    </location>
</feature>
<evidence type="ECO:0000313" key="4">
    <source>
        <dbReference type="Proteomes" id="UP000603728"/>
    </source>
</evidence>
<gene>
    <name evidence="3" type="ORF">JI750_18475</name>
</gene>
<protein>
    <submittedName>
        <fullName evidence="3">Acyltransferase</fullName>
    </submittedName>
</protein>
<dbReference type="Pfam" id="PF01757">
    <property type="entry name" value="Acyl_transf_3"/>
    <property type="match status" value="1"/>
</dbReference>
<dbReference type="GO" id="GO:0016746">
    <property type="term" value="F:acyltransferase activity"/>
    <property type="evidence" value="ECO:0007669"/>
    <property type="project" value="UniProtKB-KW"/>
</dbReference>
<feature type="transmembrane region" description="Helical" evidence="1">
    <location>
        <begin position="178"/>
        <end position="197"/>
    </location>
</feature>
<dbReference type="InterPro" id="IPR002656">
    <property type="entry name" value="Acyl_transf_3_dom"/>
</dbReference>
<feature type="domain" description="Acyltransferase 3" evidence="2">
    <location>
        <begin position="10"/>
        <end position="348"/>
    </location>
</feature>
<keyword evidence="1" id="KW-0812">Transmembrane</keyword>
<evidence type="ECO:0000313" key="3">
    <source>
        <dbReference type="EMBL" id="MBL0738888.1"/>
    </source>
</evidence>
<dbReference type="InterPro" id="IPR050879">
    <property type="entry name" value="Acyltransferase_3"/>
</dbReference>
<dbReference type="EMBL" id="JAERSF010000004">
    <property type="protein sequence ID" value="MBL0738888.1"/>
    <property type="molecule type" value="Genomic_DNA"/>
</dbReference>
<evidence type="ECO:0000259" key="2">
    <source>
        <dbReference type="Pfam" id="PF01757"/>
    </source>
</evidence>
<name>A0ABS1KHE3_9FLAO</name>
<reference evidence="3 4" key="1">
    <citation type="submission" date="2021-01" db="EMBL/GenBank/DDBJ databases">
        <title>Genome seq and assembly of Flavobacterium sp. GN10.</title>
        <authorList>
            <person name="Chhetri G."/>
        </authorList>
    </citation>
    <scope>NUCLEOTIDE SEQUENCE [LARGE SCALE GENOMIC DNA]</scope>
    <source>
        <strain evidence="3 4">GN10</strain>
    </source>
</reference>
<dbReference type="PANTHER" id="PTHR23028">
    <property type="entry name" value="ACETYLTRANSFERASE"/>
    <property type="match status" value="1"/>
</dbReference>
<feature type="transmembrane region" description="Helical" evidence="1">
    <location>
        <begin position="7"/>
        <end position="27"/>
    </location>
</feature>
<organism evidence="3 4">
    <name type="scientific">Flavobacterium tagetis</name>
    <dbReference type="NCBI Taxonomy" id="2801336"/>
    <lineage>
        <taxon>Bacteria</taxon>
        <taxon>Pseudomonadati</taxon>
        <taxon>Bacteroidota</taxon>
        <taxon>Flavobacteriia</taxon>
        <taxon>Flavobacteriales</taxon>
        <taxon>Flavobacteriaceae</taxon>
        <taxon>Flavobacterium</taxon>
    </lineage>
</organism>
<keyword evidence="3" id="KW-0808">Transferase</keyword>
<feature type="transmembrane region" description="Helical" evidence="1">
    <location>
        <begin position="209"/>
        <end position="230"/>
    </location>
</feature>
<dbReference type="PANTHER" id="PTHR23028:SF53">
    <property type="entry name" value="ACYL_TRANSF_3 DOMAIN-CONTAINING PROTEIN"/>
    <property type="match status" value="1"/>
</dbReference>
<feature type="transmembrane region" description="Helical" evidence="1">
    <location>
        <begin position="263"/>
        <end position="283"/>
    </location>
</feature>
<feature type="transmembrane region" description="Helical" evidence="1">
    <location>
        <begin position="125"/>
        <end position="146"/>
    </location>
</feature>
<feature type="transmembrane region" description="Helical" evidence="1">
    <location>
        <begin position="47"/>
        <end position="67"/>
    </location>
</feature>
<keyword evidence="4" id="KW-1185">Reference proteome</keyword>